<dbReference type="CDD" id="cd07316">
    <property type="entry name" value="terB_like_DjlA"/>
    <property type="match status" value="1"/>
</dbReference>
<dbReference type="HAMAP" id="MF_01153">
    <property type="entry name" value="DjlA"/>
    <property type="match status" value="1"/>
</dbReference>
<dbReference type="Gene3D" id="1.10.287.110">
    <property type="entry name" value="DnaJ domain"/>
    <property type="match status" value="1"/>
</dbReference>
<evidence type="ECO:0000256" key="1">
    <source>
        <dbReference type="ARBA" id="ARBA00022475"/>
    </source>
</evidence>
<dbReference type="PRINTS" id="PR00625">
    <property type="entry name" value="JDOMAIN"/>
</dbReference>
<evidence type="ECO:0000256" key="3">
    <source>
        <dbReference type="ARBA" id="ARBA00022692"/>
    </source>
</evidence>
<dbReference type="NCBIfam" id="NF006948">
    <property type="entry name" value="PRK09430.1"/>
    <property type="match status" value="1"/>
</dbReference>
<dbReference type="Gene3D" id="1.10.3680.10">
    <property type="entry name" value="TerB-like"/>
    <property type="match status" value="1"/>
</dbReference>
<evidence type="ECO:0000256" key="9">
    <source>
        <dbReference type="SAM" id="Phobius"/>
    </source>
</evidence>
<evidence type="ECO:0000313" key="11">
    <source>
        <dbReference type="EMBL" id="CCU71042.1"/>
    </source>
</evidence>
<dbReference type="InterPro" id="IPR050817">
    <property type="entry name" value="DjlA_DnaK_co-chaperone"/>
</dbReference>
<name>M5DPK1_9GAMM</name>
<dbReference type="RefSeq" id="WP_015485779.1">
    <property type="nucleotide sequence ID" value="NC_020888.1"/>
</dbReference>
<evidence type="ECO:0000313" key="12">
    <source>
        <dbReference type="Proteomes" id="UP000011866"/>
    </source>
</evidence>
<keyword evidence="5 7" id="KW-0472">Membrane</keyword>
<keyword evidence="6 7" id="KW-0143">Chaperone</keyword>
<evidence type="ECO:0000256" key="2">
    <source>
        <dbReference type="ARBA" id="ARBA00022519"/>
    </source>
</evidence>
<proteinExistence type="inferred from homology"/>
<dbReference type="EMBL" id="HF680312">
    <property type="protein sequence ID" value="CCU71042.1"/>
    <property type="molecule type" value="Genomic_DNA"/>
</dbReference>
<comment type="subunit">
    <text evidence="7">Homodimer.</text>
</comment>
<organism evidence="11 12">
    <name type="scientific">Thalassolituus oleivorans MIL-1</name>
    <dbReference type="NCBI Taxonomy" id="1298593"/>
    <lineage>
        <taxon>Bacteria</taxon>
        <taxon>Pseudomonadati</taxon>
        <taxon>Pseudomonadota</taxon>
        <taxon>Gammaproteobacteria</taxon>
        <taxon>Oceanospirillales</taxon>
        <taxon>Oceanospirillaceae</taxon>
        <taxon>Thalassolituus</taxon>
    </lineage>
</organism>
<evidence type="ECO:0000256" key="4">
    <source>
        <dbReference type="ARBA" id="ARBA00022989"/>
    </source>
</evidence>
<dbReference type="InterPro" id="IPR007791">
    <property type="entry name" value="DjlA_N"/>
</dbReference>
<dbReference type="HOGENOM" id="CLU_066221_1_0_6"/>
<dbReference type="PROSITE" id="PS50076">
    <property type="entry name" value="DNAJ_2"/>
    <property type="match status" value="1"/>
</dbReference>
<comment type="domain">
    <text evidence="7">The transmembrane domain is a dimerization domain.</text>
</comment>
<feature type="region of interest" description="Disordered" evidence="8">
    <location>
        <begin position="201"/>
        <end position="222"/>
    </location>
</feature>
<gene>
    <name evidence="7" type="primary">djlA</name>
    <name evidence="11" type="ORF">TOL_0604</name>
</gene>
<feature type="compositionally biased region" description="Low complexity" evidence="8">
    <location>
        <begin position="201"/>
        <end position="216"/>
    </location>
</feature>
<feature type="region of interest" description="Disordered" evidence="8">
    <location>
        <begin position="45"/>
        <end position="66"/>
    </location>
</feature>
<dbReference type="GeneID" id="79175579"/>
<dbReference type="InterPro" id="IPR036869">
    <property type="entry name" value="J_dom_sf"/>
</dbReference>
<dbReference type="InterPro" id="IPR023749">
    <property type="entry name" value="DjlA"/>
</dbReference>
<dbReference type="InterPro" id="IPR001623">
    <property type="entry name" value="DnaJ_domain"/>
</dbReference>
<accession>M5DPK1</accession>
<feature type="transmembrane region" description="Helical" evidence="9">
    <location>
        <begin position="12"/>
        <end position="33"/>
    </location>
</feature>
<dbReference type="CDD" id="cd06257">
    <property type="entry name" value="DnaJ"/>
    <property type="match status" value="1"/>
</dbReference>
<keyword evidence="3 7" id="KW-0812">Transmembrane</keyword>
<evidence type="ECO:0000256" key="5">
    <source>
        <dbReference type="ARBA" id="ARBA00023136"/>
    </source>
</evidence>
<feature type="domain" description="J" evidence="10">
    <location>
        <begin position="227"/>
        <end position="291"/>
    </location>
</feature>
<reference evidence="11 12" key="1">
    <citation type="journal article" date="2013" name="Genome Announc.">
        <title>Genome Sequence of Thalassolituus oleivorans MIL-1 (DSM 14913T).</title>
        <authorList>
            <person name="Golyshin P.N."/>
            <person name="Werner J."/>
            <person name="Chernikova T.N."/>
            <person name="Tran H."/>
            <person name="Ferrer M."/>
            <person name="Yakimov M.M."/>
            <person name="Teeling H."/>
            <person name="Golyshina O.V."/>
        </authorList>
    </citation>
    <scope>NUCLEOTIDE SEQUENCE [LARGE SCALE GENOMIC DNA]</scope>
    <source>
        <strain evidence="11 12">MIL-1</strain>
    </source>
</reference>
<dbReference type="GO" id="GO:0051087">
    <property type="term" value="F:protein-folding chaperone binding"/>
    <property type="evidence" value="ECO:0007669"/>
    <property type="project" value="InterPro"/>
</dbReference>
<dbReference type="InterPro" id="IPR029024">
    <property type="entry name" value="TerB-like"/>
</dbReference>
<comment type="function">
    <text evidence="7">Regulatory DnaK co-chaperone. Direct interaction between DnaK and DjlA is needed for the induction of the wcaABCDE operon, involved in the synthesis of a colanic acid polysaccharide capsule, possibly through activation of the RcsB/RcsC phosphotransfer signaling pathway. The colanic acid capsule may help the bacterium survive conditions outside the host.</text>
</comment>
<comment type="subcellular location">
    <subcellularLocation>
        <location evidence="7">Cell inner membrane</location>
        <topology evidence="7">Single-pass type III membrane protein</topology>
    </subcellularLocation>
</comment>
<dbReference type="STRING" id="187493.CN03_15035"/>
<dbReference type="PATRIC" id="fig|1298593.3.peg.577"/>
<feature type="topological domain" description="Cytoplasmic" evidence="7">
    <location>
        <begin position="32"/>
        <end position="296"/>
    </location>
</feature>
<dbReference type="SUPFAM" id="SSF46565">
    <property type="entry name" value="Chaperone J-domain"/>
    <property type="match status" value="1"/>
</dbReference>
<dbReference type="PANTHER" id="PTHR24074">
    <property type="entry name" value="CO-CHAPERONE PROTEIN DJLA"/>
    <property type="match status" value="1"/>
</dbReference>
<dbReference type="Pfam" id="PF05099">
    <property type="entry name" value="TerB"/>
    <property type="match status" value="1"/>
</dbReference>
<evidence type="ECO:0000256" key="8">
    <source>
        <dbReference type="SAM" id="MobiDB-lite"/>
    </source>
</evidence>
<feature type="topological domain" description="Periplasmic" evidence="7">
    <location>
        <begin position="1"/>
        <end position="7"/>
    </location>
</feature>
<dbReference type="SMART" id="SM00271">
    <property type="entry name" value="DnaJ"/>
    <property type="match status" value="1"/>
</dbReference>
<keyword evidence="1 7" id="KW-1003">Cell membrane</keyword>
<keyword evidence="12" id="KW-1185">Reference proteome</keyword>
<evidence type="ECO:0000256" key="6">
    <source>
        <dbReference type="ARBA" id="ARBA00023186"/>
    </source>
</evidence>
<evidence type="ECO:0000259" key="10">
    <source>
        <dbReference type="PROSITE" id="PS50076"/>
    </source>
</evidence>
<keyword evidence="2 7" id="KW-0997">Cell inner membrane</keyword>
<dbReference type="AlphaFoldDB" id="M5DPK1"/>
<dbReference type="GO" id="GO:0005886">
    <property type="term" value="C:plasma membrane"/>
    <property type="evidence" value="ECO:0007669"/>
    <property type="project" value="UniProtKB-SubCell"/>
</dbReference>
<protein>
    <recommendedName>
        <fullName evidence="7">Co-chaperone protein DjlA</fullName>
    </recommendedName>
</protein>
<sequence length="296" mass="32583">MNFWFGKLTGAVIGLFSGGPFGLLIGAFAGHLFDQTISKNLLGKQESEWTQGSPERGPFKDSKGSSKQNARVQEVYFATVFRVMGCIAKADGRVSEREIAAATAIMDQMGLTGDQRQKAIGLFTEGKGTNYDLAPDLKSLSAACRDRDDLIQMFVEIQLSVAYADGQLSRDEKQLFSQICKALGVGAFQFEWIHNRVRAGARSQQSQGRAGGRQQAPRTNKTSELNDAYAILGVKSSVADAELKKAYRRLMSEHHPDKLIAKGLPESMMRLAKEKTQEIQTAYDKIRKHRRASATG</sequence>
<dbReference type="eggNOG" id="COG1076">
    <property type="taxonomic scope" value="Bacteria"/>
</dbReference>
<evidence type="ECO:0000256" key="7">
    <source>
        <dbReference type="HAMAP-Rule" id="MF_01153"/>
    </source>
</evidence>
<dbReference type="KEGG" id="tol:TOL_0604"/>
<dbReference type="Proteomes" id="UP000011866">
    <property type="component" value="Chromosome"/>
</dbReference>
<keyword evidence="4 7" id="KW-1133">Transmembrane helix</keyword>
<dbReference type="Pfam" id="PF00226">
    <property type="entry name" value="DnaJ"/>
    <property type="match status" value="1"/>
</dbReference>